<dbReference type="eggNOG" id="COG1846">
    <property type="taxonomic scope" value="Bacteria"/>
</dbReference>
<keyword evidence="6" id="KW-1185">Reference proteome</keyword>
<evidence type="ECO:0000256" key="3">
    <source>
        <dbReference type="ARBA" id="ARBA00023163"/>
    </source>
</evidence>
<dbReference type="InterPro" id="IPR000835">
    <property type="entry name" value="HTH_MarR-typ"/>
</dbReference>
<dbReference type="SMART" id="SM00347">
    <property type="entry name" value="HTH_MARR"/>
    <property type="match status" value="1"/>
</dbReference>
<evidence type="ECO:0000256" key="1">
    <source>
        <dbReference type="ARBA" id="ARBA00023015"/>
    </source>
</evidence>
<dbReference type="Pfam" id="PF01047">
    <property type="entry name" value="MarR"/>
    <property type="match status" value="1"/>
</dbReference>
<comment type="caution">
    <text evidence="5">The sequence shown here is derived from an EMBL/GenBank/DDBJ whole genome shotgun (WGS) entry which is preliminary data.</text>
</comment>
<dbReference type="Gene3D" id="1.10.10.10">
    <property type="entry name" value="Winged helix-like DNA-binding domain superfamily/Winged helix DNA-binding domain"/>
    <property type="match status" value="1"/>
</dbReference>
<dbReference type="PROSITE" id="PS50995">
    <property type="entry name" value="HTH_MARR_2"/>
    <property type="match status" value="1"/>
</dbReference>
<dbReference type="OrthoDB" id="288929at2"/>
<evidence type="ECO:0000313" key="6">
    <source>
        <dbReference type="Proteomes" id="UP000010523"/>
    </source>
</evidence>
<evidence type="ECO:0000259" key="4">
    <source>
        <dbReference type="PROSITE" id="PS50995"/>
    </source>
</evidence>
<sequence length="143" mass="16713">MKGSIILKQSQMVELEKLLRTVYRKLRQEINTIIGREVSLNEFMVLKYLYFSDHAKASDLSKELNVSASHITSVTDSLVKKGLIIRRRSDQDRRIVEMVLTDSGKLLVQDLEEKKSAYLQSKFSQFSERELADFIRLFRKLNE</sequence>
<dbReference type="SUPFAM" id="SSF46785">
    <property type="entry name" value="Winged helix' DNA-binding domain"/>
    <property type="match status" value="1"/>
</dbReference>
<protein>
    <submittedName>
        <fullName evidence="5">YpoP</fullName>
    </submittedName>
</protein>
<dbReference type="EMBL" id="AFEU01000003">
    <property type="protein sequence ID" value="EIJ78527.1"/>
    <property type="molecule type" value="Genomic_DNA"/>
</dbReference>
<dbReference type="GO" id="GO:0003700">
    <property type="term" value="F:DNA-binding transcription factor activity"/>
    <property type="evidence" value="ECO:0007669"/>
    <property type="project" value="InterPro"/>
</dbReference>
<dbReference type="PATRIC" id="fig|997296.3.peg.2799"/>
<dbReference type="GO" id="GO:0003677">
    <property type="term" value="F:DNA binding"/>
    <property type="evidence" value="ECO:0007669"/>
    <property type="project" value="UniProtKB-KW"/>
</dbReference>
<dbReference type="PANTHER" id="PTHR42756:SF1">
    <property type="entry name" value="TRANSCRIPTIONAL REPRESSOR OF EMRAB OPERON"/>
    <property type="match status" value="1"/>
</dbReference>
<keyword evidence="1" id="KW-0805">Transcription regulation</keyword>
<evidence type="ECO:0000313" key="5">
    <source>
        <dbReference type="EMBL" id="EIJ78527.1"/>
    </source>
</evidence>
<dbReference type="PANTHER" id="PTHR42756">
    <property type="entry name" value="TRANSCRIPTIONAL REGULATOR, MARR"/>
    <property type="match status" value="1"/>
</dbReference>
<evidence type="ECO:0000256" key="2">
    <source>
        <dbReference type="ARBA" id="ARBA00023125"/>
    </source>
</evidence>
<keyword evidence="2" id="KW-0238">DNA-binding</keyword>
<dbReference type="PRINTS" id="PR00598">
    <property type="entry name" value="HTHMARR"/>
</dbReference>
<dbReference type="InterPro" id="IPR036390">
    <property type="entry name" value="WH_DNA-bd_sf"/>
</dbReference>
<reference evidence="5 6" key="1">
    <citation type="journal article" date="2012" name="Appl. Environ. Microbiol.">
        <title>Genome Sequence of Thermotolerant Bacillus methanolicus: Features and Regulation Related to Methylotrophy and Production of L-Lysine and L-Glutamate from Methanol.</title>
        <authorList>
            <person name="Heggeset T.M."/>
            <person name="Krog A."/>
            <person name="Balzer S."/>
            <person name="Wentzel A."/>
            <person name="Ellingsen T.E."/>
            <person name="Brautaset T."/>
        </authorList>
    </citation>
    <scope>NUCLEOTIDE SEQUENCE [LARGE SCALE GENOMIC DNA]</scope>
    <source>
        <strain evidence="5 6">PB1</strain>
    </source>
</reference>
<dbReference type="STRING" id="997296.PB1_13254"/>
<keyword evidence="3" id="KW-0804">Transcription</keyword>
<name>I3DWA6_BACMT</name>
<feature type="domain" description="HTH marR-type" evidence="4">
    <location>
        <begin position="12"/>
        <end position="143"/>
    </location>
</feature>
<organism evidence="5 6">
    <name type="scientific">Bacillus methanolicus PB1</name>
    <dbReference type="NCBI Taxonomy" id="997296"/>
    <lineage>
        <taxon>Bacteria</taxon>
        <taxon>Bacillati</taxon>
        <taxon>Bacillota</taxon>
        <taxon>Bacilli</taxon>
        <taxon>Bacillales</taxon>
        <taxon>Bacillaceae</taxon>
        <taxon>Bacillus</taxon>
    </lineage>
</organism>
<dbReference type="AlphaFoldDB" id="I3DWA6"/>
<gene>
    <name evidence="5" type="ORF">PB1_13254</name>
</gene>
<proteinExistence type="predicted"/>
<dbReference type="Proteomes" id="UP000010523">
    <property type="component" value="Unassembled WGS sequence"/>
</dbReference>
<dbReference type="InterPro" id="IPR036388">
    <property type="entry name" value="WH-like_DNA-bd_sf"/>
</dbReference>
<accession>I3DWA6</accession>